<dbReference type="RefSeq" id="WP_237875580.1">
    <property type="nucleotide sequence ID" value="NZ_JAKLTR010000017.1"/>
</dbReference>
<dbReference type="Proteomes" id="UP001165367">
    <property type="component" value="Unassembled WGS sequence"/>
</dbReference>
<name>A0ABS9KXL4_9BACT</name>
<dbReference type="InterPro" id="IPR041662">
    <property type="entry name" value="SusD-like_2"/>
</dbReference>
<organism evidence="1 2">
    <name type="scientific">Terrimonas ginsenosidimutans</name>
    <dbReference type="NCBI Taxonomy" id="2908004"/>
    <lineage>
        <taxon>Bacteria</taxon>
        <taxon>Pseudomonadati</taxon>
        <taxon>Bacteroidota</taxon>
        <taxon>Chitinophagia</taxon>
        <taxon>Chitinophagales</taxon>
        <taxon>Chitinophagaceae</taxon>
        <taxon>Terrimonas</taxon>
    </lineage>
</organism>
<accession>A0ABS9KXL4</accession>
<dbReference type="SUPFAM" id="SSF48452">
    <property type="entry name" value="TPR-like"/>
    <property type="match status" value="1"/>
</dbReference>
<reference evidence="1" key="1">
    <citation type="submission" date="2022-01" db="EMBL/GenBank/DDBJ databases">
        <authorList>
            <person name="Jo J.-H."/>
            <person name="Im W.-T."/>
        </authorList>
    </citation>
    <scope>NUCLEOTIDE SEQUENCE</scope>
    <source>
        <strain evidence="1">NA20</strain>
    </source>
</reference>
<dbReference type="EMBL" id="JAKLTR010000017">
    <property type="protein sequence ID" value="MCG2617043.1"/>
    <property type="molecule type" value="Genomic_DNA"/>
</dbReference>
<sequence length="519" mass="57513">MKNKFIKLLGLFSATVTLYTSCTKDFDELNTDPTAYNPTNFEPNYLLTTAQLAYTGSFDFSYETWRGNLIYSSTMMQQLSTVIGYWAGDKYILNADYTAAYWFVAYPEQVKPVADLVELTRNKAQYKNLHQIGRIMRAMILQRITDLYGDVPYSAAGLGYYSGTYFPVYDKQQDIYTDIIKEYEEAAIALDPAADKPNGDAFYRGKTDQIEKWKKLAYSLMLRAGMRLSKVDPAKAQATVAKAIGKTMQSNDDNAYLVHDEAGGRPTVNRNFQVLQGQPEADYVKWSKKLIDFMKDNNDPRLGVIAQVNNGDRTPANQKGMPNGYDLSGVAGRDISSAPGYTTMAAYSKPSSLLNKLNAPTFVFTYGESELLLADAAARLTGIPGIGAAATYYNNGVKAAITYMAPYDAAAAISATAADTYLAAHPYVAGSGLEMINTQYFALTATMFDFYEGWSNWRRTNIPNLTPVVYPGNVTNGTVPRRFPYPLSEANTNPTNYKVAHDAVPGGDLLIGRVWWDKQ</sequence>
<evidence type="ECO:0000313" key="2">
    <source>
        <dbReference type="Proteomes" id="UP001165367"/>
    </source>
</evidence>
<gene>
    <name evidence="1" type="ORF">LZZ85_22295</name>
</gene>
<proteinExistence type="predicted"/>
<dbReference type="Gene3D" id="1.25.40.390">
    <property type="match status" value="1"/>
</dbReference>
<evidence type="ECO:0000313" key="1">
    <source>
        <dbReference type="EMBL" id="MCG2617043.1"/>
    </source>
</evidence>
<protein>
    <submittedName>
        <fullName evidence="1">SusD/RagB family nutrient-binding outer membrane lipoprotein</fullName>
    </submittedName>
</protein>
<dbReference type="Pfam" id="PF12771">
    <property type="entry name" value="SusD-like_2"/>
    <property type="match status" value="1"/>
</dbReference>
<comment type="caution">
    <text evidence="1">The sequence shown here is derived from an EMBL/GenBank/DDBJ whole genome shotgun (WGS) entry which is preliminary data.</text>
</comment>
<keyword evidence="1" id="KW-0449">Lipoprotein</keyword>
<keyword evidence="2" id="KW-1185">Reference proteome</keyword>
<dbReference type="InterPro" id="IPR011990">
    <property type="entry name" value="TPR-like_helical_dom_sf"/>
</dbReference>